<protein>
    <submittedName>
        <fullName evidence="2">Uncharacterized protein</fullName>
    </submittedName>
</protein>
<organism evidence="2 3">
    <name type="scientific">Stephania cephalantha</name>
    <dbReference type="NCBI Taxonomy" id="152367"/>
    <lineage>
        <taxon>Eukaryota</taxon>
        <taxon>Viridiplantae</taxon>
        <taxon>Streptophyta</taxon>
        <taxon>Embryophyta</taxon>
        <taxon>Tracheophyta</taxon>
        <taxon>Spermatophyta</taxon>
        <taxon>Magnoliopsida</taxon>
        <taxon>Ranunculales</taxon>
        <taxon>Menispermaceae</taxon>
        <taxon>Menispermoideae</taxon>
        <taxon>Cissampelideae</taxon>
        <taxon>Stephania</taxon>
    </lineage>
</organism>
<comment type="caution">
    <text evidence="2">The sequence shown here is derived from an EMBL/GenBank/DDBJ whole genome shotgun (WGS) entry which is preliminary data.</text>
</comment>
<evidence type="ECO:0000313" key="3">
    <source>
        <dbReference type="Proteomes" id="UP001419268"/>
    </source>
</evidence>
<dbReference type="InterPro" id="IPR011989">
    <property type="entry name" value="ARM-like"/>
</dbReference>
<gene>
    <name evidence="2" type="ORF">Scep_015150</name>
</gene>
<feature type="compositionally biased region" description="Low complexity" evidence="1">
    <location>
        <begin position="72"/>
        <end position="95"/>
    </location>
</feature>
<dbReference type="Gene3D" id="1.25.10.10">
    <property type="entry name" value="Leucine-rich Repeat Variant"/>
    <property type="match status" value="1"/>
</dbReference>
<evidence type="ECO:0000256" key="1">
    <source>
        <dbReference type="SAM" id="MobiDB-lite"/>
    </source>
</evidence>
<feature type="region of interest" description="Disordered" evidence="1">
    <location>
        <begin position="374"/>
        <end position="440"/>
    </location>
</feature>
<feature type="region of interest" description="Disordered" evidence="1">
    <location>
        <begin position="1"/>
        <end position="144"/>
    </location>
</feature>
<dbReference type="GO" id="GO:0005730">
    <property type="term" value="C:nucleolus"/>
    <property type="evidence" value="ECO:0007669"/>
    <property type="project" value="TreeGrafter"/>
</dbReference>
<dbReference type="Proteomes" id="UP001419268">
    <property type="component" value="Unassembled WGS sequence"/>
</dbReference>
<dbReference type="AlphaFoldDB" id="A0AAP0J2N2"/>
<evidence type="ECO:0000313" key="2">
    <source>
        <dbReference type="EMBL" id="KAK9126304.1"/>
    </source>
</evidence>
<dbReference type="GO" id="GO:0003729">
    <property type="term" value="F:mRNA binding"/>
    <property type="evidence" value="ECO:0007669"/>
    <property type="project" value="TreeGrafter"/>
</dbReference>
<feature type="compositionally biased region" description="Basic and acidic residues" evidence="1">
    <location>
        <begin position="43"/>
        <end position="55"/>
    </location>
</feature>
<dbReference type="EMBL" id="JBBNAG010000006">
    <property type="protein sequence ID" value="KAK9126304.1"/>
    <property type="molecule type" value="Genomic_DNA"/>
</dbReference>
<feature type="compositionally biased region" description="Basic and acidic residues" evidence="1">
    <location>
        <begin position="431"/>
        <end position="440"/>
    </location>
</feature>
<dbReference type="SUPFAM" id="SSF48371">
    <property type="entry name" value="ARM repeat"/>
    <property type="match status" value="1"/>
</dbReference>
<proteinExistence type="predicted"/>
<dbReference type="InterPro" id="IPR016024">
    <property type="entry name" value="ARM-type_fold"/>
</dbReference>
<keyword evidence="3" id="KW-1185">Reference proteome</keyword>
<feature type="region of interest" description="Disordered" evidence="1">
    <location>
        <begin position="185"/>
        <end position="208"/>
    </location>
</feature>
<sequence>MLGEAKCAERSWGCADRPAGVRGPTRRGARSCGRGARSGGAEAQDRTAGGEDRSAESYQQRSASRRFAPPWEETTNAASERSSSSAGRTRFTAARRASKCAMRESGAAAATLHSTTMERRPRVNVPTTGGIRSTKGDGRPILLAPDGEMDAEAVAGEKKMKGEVKEDGRGFKGLGISVDPAKFPSPSSRLLPRVSPPHSSSSSRLSLSPARALSLSLPRRSRSLPVARSCRSSQPAIRSSVQRELASVIQPILEKGIVDHSIIHRALLEYLSIADKSSATDVIEQLSGPLLVRMIGTRDGAKLGMLCIKHGGAKGRKKIIKGMKGHVGKIAHDQYGCMVLVSILSMVDDTKLLSKVAIRELQPILKELVFDKGESASGDGATGREREPLARKRARAARQGESASGDGATERERERATGRDARKKTTGGLGKGREIKTLSV</sequence>
<name>A0AAP0J2N2_9MAGN</name>
<reference evidence="2 3" key="1">
    <citation type="submission" date="2024-01" db="EMBL/GenBank/DDBJ databases">
        <title>Genome assemblies of Stephania.</title>
        <authorList>
            <person name="Yang L."/>
        </authorList>
    </citation>
    <scope>NUCLEOTIDE SEQUENCE [LARGE SCALE GENOMIC DNA]</scope>
    <source>
        <strain evidence="2">JXDWG</strain>
        <tissue evidence="2">Leaf</tissue>
    </source>
</reference>
<feature type="compositionally biased region" description="Basic and acidic residues" evidence="1">
    <location>
        <begin position="408"/>
        <end position="420"/>
    </location>
</feature>
<accession>A0AAP0J2N2</accession>
<dbReference type="InterPro" id="IPR040059">
    <property type="entry name" value="PUM3"/>
</dbReference>
<dbReference type="PANTHER" id="PTHR13389">
    <property type="entry name" value="PUMILIO HOMOLOG 3"/>
    <property type="match status" value="1"/>
</dbReference>
<dbReference type="PANTHER" id="PTHR13389:SF0">
    <property type="entry name" value="PUMILIO HOMOLOG 3"/>
    <property type="match status" value="1"/>
</dbReference>
<dbReference type="GO" id="GO:0006417">
    <property type="term" value="P:regulation of translation"/>
    <property type="evidence" value="ECO:0007669"/>
    <property type="project" value="TreeGrafter"/>
</dbReference>
<feature type="compositionally biased region" description="Low complexity" evidence="1">
    <location>
        <begin position="30"/>
        <end position="41"/>
    </location>
</feature>